<dbReference type="HAMAP" id="MF_00272">
    <property type="entry name" value="GcvH"/>
    <property type="match status" value="1"/>
</dbReference>
<sequence>MIRTCAQSALRASSRFSAISPRLFLRAQSSNALTKTQLPFTFSKAGPSLVKYTSQHEWIAAHQDGTAFVGITRYAADALGDATYIELPEVDSELEAGDSLGSVESVKSASEVYQPLAGTVLEGNESLNDTPQLINEDPMGEGWIAKVRLNDLADMNGEELMSLEQYEESLKEDH</sequence>
<dbReference type="InterPro" id="IPR011053">
    <property type="entry name" value="Single_hybrid_motif"/>
</dbReference>
<dbReference type="PANTHER" id="PTHR11715">
    <property type="entry name" value="GLYCINE CLEAVAGE SYSTEM H PROTEIN"/>
    <property type="match status" value="1"/>
</dbReference>
<evidence type="ECO:0000259" key="6">
    <source>
        <dbReference type="PROSITE" id="PS50968"/>
    </source>
</evidence>
<dbReference type="EMBL" id="LN890560">
    <property type="protein sequence ID" value="CUS20838.1"/>
    <property type="molecule type" value="Genomic_DNA"/>
</dbReference>
<comment type="similarity">
    <text evidence="1 5">Belongs to the GcvH family.</text>
</comment>
<evidence type="ECO:0000256" key="5">
    <source>
        <dbReference type="RuleBase" id="RU364055"/>
    </source>
</evidence>
<dbReference type="InterPro" id="IPR017453">
    <property type="entry name" value="GCV_H_sub"/>
</dbReference>
<name>A0A0P1KXP6_9SACH</name>
<comment type="subunit">
    <text evidence="5">The glycine cleavage system is composed of four proteins: P, T, L and H.</text>
</comment>
<keyword evidence="2 4" id="KW-0450">Lipoyl</keyword>
<comment type="cofactor">
    <cofactor evidence="5">
        <name>(R)-lipoate</name>
        <dbReference type="ChEBI" id="CHEBI:83088"/>
    </cofactor>
    <text evidence="5">Binds 1 lipoyl cofactor covalently.</text>
</comment>
<gene>
    <name evidence="7" type="ORF">LAQU0_S01e15764g</name>
</gene>
<proteinExistence type="inferred from homology"/>
<dbReference type="AlphaFoldDB" id="A0A0P1KXP6"/>
<dbReference type="NCBIfam" id="NF002270">
    <property type="entry name" value="PRK01202.1"/>
    <property type="match status" value="1"/>
</dbReference>
<dbReference type="GO" id="GO:0005960">
    <property type="term" value="C:glycine cleavage complex"/>
    <property type="evidence" value="ECO:0007669"/>
    <property type="project" value="UniProtKB-UniRule"/>
</dbReference>
<dbReference type="PANTHER" id="PTHR11715:SF3">
    <property type="entry name" value="GLYCINE CLEAVAGE SYSTEM H PROTEIN-RELATED"/>
    <property type="match status" value="1"/>
</dbReference>
<comment type="function">
    <text evidence="5">The H protein shuttles the methylamine group of glycine from the P protein to the T protein.</text>
</comment>
<feature type="modified residue" description="N6-lipoyllysine" evidence="4">
    <location>
        <position position="107"/>
    </location>
</feature>
<dbReference type="NCBIfam" id="TIGR00527">
    <property type="entry name" value="gcvH"/>
    <property type="match status" value="1"/>
</dbReference>
<organism evidence="7 8">
    <name type="scientific">Lachancea quebecensis</name>
    <dbReference type="NCBI Taxonomy" id="1654605"/>
    <lineage>
        <taxon>Eukaryota</taxon>
        <taxon>Fungi</taxon>
        <taxon>Dikarya</taxon>
        <taxon>Ascomycota</taxon>
        <taxon>Saccharomycotina</taxon>
        <taxon>Saccharomycetes</taxon>
        <taxon>Saccharomycetales</taxon>
        <taxon>Saccharomycetaceae</taxon>
        <taxon>Lachancea</taxon>
    </lineage>
</organism>
<dbReference type="PROSITE" id="PS00189">
    <property type="entry name" value="LIPOYL"/>
    <property type="match status" value="1"/>
</dbReference>
<keyword evidence="5" id="KW-0496">Mitochondrion</keyword>
<dbReference type="CDD" id="cd06848">
    <property type="entry name" value="GCS_H"/>
    <property type="match status" value="1"/>
</dbReference>
<dbReference type="GO" id="GO:0009249">
    <property type="term" value="P:protein lipoylation"/>
    <property type="evidence" value="ECO:0007669"/>
    <property type="project" value="TreeGrafter"/>
</dbReference>
<dbReference type="PROSITE" id="PS50968">
    <property type="entry name" value="BIOTINYL_LIPOYL"/>
    <property type="match status" value="1"/>
</dbReference>
<evidence type="ECO:0000313" key="7">
    <source>
        <dbReference type="EMBL" id="CUS20838.1"/>
    </source>
</evidence>
<dbReference type="InterPro" id="IPR000089">
    <property type="entry name" value="Biotin_lipoyl"/>
</dbReference>
<accession>A0A0P1KXP6</accession>
<dbReference type="Gene3D" id="2.40.50.100">
    <property type="match status" value="1"/>
</dbReference>
<feature type="domain" description="Lipoyl-binding" evidence="6">
    <location>
        <begin position="66"/>
        <end position="148"/>
    </location>
</feature>
<dbReference type="InterPro" id="IPR002930">
    <property type="entry name" value="GCV_H"/>
</dbReference>
<evidence type="ECO:0000256" key="4">
    <source>
        <dbReference type="PIRSR" id="PIRSR617453-50"/>
    </source>
</evidence>
<evidence type="ECO:0000256" key="3">
    <source>
        <dbReference type="ARBA" id="ARBA00022946"/>
    </source>
</evidence>
<evidence type="ECO:0000256" key="1">
    <source>
        <dbReference type="ARBA" id="ARBA00009249"/>
    </source>
</evidence>
<keyword evidence="3 5" id="KW-0809">Transit peptide</keyword>
<dbReference type="InterPro" id="IPR033753">
    <property type="entry name" value="GCV_H/Fam206"/>
</dbReference>
<dbReference type="InterPro" id="IPR003016">
    <property type="entry name" value="2-oxoA_DH_lipoyl-BS"/>
</dbReference>
<reference evidence="8" key="1">
    <citation type="submission" date="2015-10" db="EMBL/GenBank/DDBJ databases">
        <authorList>
            <person name="Devillers H."/>
        </authorList>
    </citation>
    <scope>NUCLEOTIDE SEQUENCE [LARGE SCALE GENOMIC DNA]</scope>
</reference>
<evidence type="ECO:0000256" key="2">
    <source>
        <dbReference type="ARBA" id="ARBA00022823"/>
    </source>
</evidence>
<dbReference type="GO" id="GO:0005739">
    <property type="term" value="C:mitochondrion"/>
    <property type="evidence" value="ECO:0007669"/>
    <property type="project" value="UniProtKB-SubCell"/>
</dbReference>
<dbReference type="OrthoDB" id="10264154at2759"/>
<keyword evidence="8" id="KW-1185">Reference proteome</keyword>
<dbReference type="GO" id="GO:0019464">
    <property type="term" value="P:glycine decarboxylation via glycine cleavage system"/>
    <property type="evidence" value="ECO:0007669"/>
    <property type="project" value="UniProtKB-UniRule"/>
</dbReference>
<dbReference type="SUPFAM" id="SSF51230">
    <property type="entry name" value="Single hybrid motif"/>
    <property type="match status" value="1"/>
</dbReference>
<evidence type="ECO:0000313" key="8">
    <source>
        <dbReference type="Proteomes" id="UP000236544"/>
    </source>
</evidence>
<comment type="subcellular location">
    <subcellularLocation>
        <location evidence="5">Mitochondrion</location>
    </subcellularLocation>
</comment>
<dbReference type="Proteomes" id="UP000236544">
    <property type="component" value="Unassembled WGS sequence"/>
</dbReference>
<protein>
    <recommendedName>
        <fullName evidence="5">Glycine cleavage system H protein</fullName>
    </recommendedName>
</protein>
<dbReference type="Pfam" id="PF01597">
    <property type="entry name" value="GCV_H"/>
    <property type="match status" value="1"/>
</dbReference>